<organism evidence="1">
    <name type="scientific">Arundo donax</name>
    <name type="common">Giant reed</name>
    <name type="synonym">Donax arundinaceus</name>
    <dbReference type="NCBI Taxonomy" id="35708"/>
    <lineage>
        <taxon>Eukaryota</taxon>
        <taxon>Viridiplantae</taxon>
        <taxon>Streptophyta</taxon>
        <taxon>Embryophyta</taxon>
        <taxon>Tracheophyta</taxon>
        <taxon>Spermatophyta</taxon>
        <taxon>Magnoliopsida</taxon>
        <taxon>Liliopsida</taxon>
        <taxon>Poales</taxon>
        <taxon>Poaceae</taxon>
        <taxon>PACMAD clade</taxon>
        <taxon>Arundinoideae</taxon>
        <taxon>Arundineae</taxon>
        <taxon>Arundo</taxon>
    </lineage>
</organism>
<sequence>MQRGFAWCATAMCTQPTRCHGGGEPTFLYADCCDGCVGAAHVAVEGFLGCPSAAKLMAS</sequence>
<dbReference type="EMBL" id="GBRH01238825">
    <property type="protein sequence ID" value="JAD59070.1"/>
    <property type="molecule type" value="Transcribed_RNA"/>
</dbReference>
<protein>
    <submittedName>
        <fullName evidence="1">Uncharacterized protein</fullName>
    </submittedName>
</protein>
<evidence type="ECO:0000313" key="1">
    <source>
        <dbReference type="EMBL" id="JAD59070.1"/>
    </source>
</evidence>
<reference evidence="1" key="1">
    <citation type="submission" date="2014-09" db="EMBL/GenBank/DDBJ databases">
        <authorList>
            <person name="Magalhaes I.L.F."/>
            <person name="Oliveira U."/>
            <person name="Santos F.R."/>
            <person name="Vidigal T.H.D.A."/>
            <person name="Brescovit A.D."/>
            <person name="Santos A.J."/>
        </authorList>
    </citation>
    <scope>NUCLEOTIDE SEQUENCE</scope>
    <source>
        <tissue evidence="1">Shoot tissue taken approximately 20 cm above the soil surface</tissue>
    </source>
</reference>
<reference evidence="1" key="2">
    <citation type="journal article" date="2015" name="Data Brief">
        <title>Shoot transcriptome of the giant reed, Arundo donax.</title>
        <authorList>
            <person name="Barrero R.A."/>
            <person name="Guerrero F.D."/>
            <person name="Moolhuijzen P."/>
            <person name="Goolsby J.A."/>
            <person name="Tidwell J."/>
            <person name="Bellgard S.E."/>
            <person name="Bellgard M.I."/>
        </authorList>
    </citation>
    <scope>NUCLEOTIDE SEQUENCE</scope>
    <source>
        <tissue evidence="1">Shoot tissue taken approximately 20 cm above the soil surface</tissue>
    </source>
</reference>
<name>A0A0A9BCX0_ARUDO</name>
<dbReference type="AlphaFoldDB" id="A0A0A9BCX0"/>
<proteinExistence type="predicted"/>
<accession>A0A0A9BCX0</accession>